<keyword evidence="3" id="KW-1185">Reference proteome</keyword>
<feature type="region of interest" description="Disordered" evidence="1">
    <location>
        <begin position="211"/>
        <end position="234"/>
    </location>
</feature>
<sequence length="426" mass="47947">MAPITPINVLPKLAPDSETLSPRTSHEWKVALHGIKLQYLRRKYKQCAARASRLLDTATRPIHPVYKTYLQFYLAISYEMLGRAAHHYASSKLPLLQLSLDHLMACNVSLPPLIPVPEGSPESASGSSDAWTSPASSEDTEGAFTTEDVVGSVSRMIDLSMESPFLAEDDPFISLETLDEEAASCSFELPKRSLSLKKLMPSPLRIRKVSQNQDAVPPAKEAVKSTGSPAPRVKTRAQPFSLPLKIIASWNSCDESSFQLEREEPQLKSTRKSTSNKGTTNRGDMTFTPRRVKAIRRYNNLILSFGAQLRSNIATVSALIANVTELQHIHRTSRCPRTRSFWSFRPVETRQKDQDDNCSRLRSDLPCVNSFSFAIPGALLDETKEQRISRLRSECWKTVGLKNPRRGWKGREYYERFCSQVLDDFD</sequence>
<dbReference type="AlphaFoldDB" id="A0A0F4YMT8"/>
<evidence type="ECO:0000256" key="1">
    <source>
        <dbReference type="SAM" id="MobiDB-lite"/>
    </source>
</evidence>
<dbReference type="Proteomes" id="UP000053958">
    <property type="component" value="Unassembled WGS sequence"/>
</dbReference>
<comment type="caution">
    <text evidence="2">The sequence shown here is derived from an EMBL/GenBank/DDBJ whole genome shotgun (WGS) entry which is preliminary data.</text>
</comment>
<gene>
    <name evidence="2" type="ORF">T310_6591</name>
</gene>
<proteinExistence type="predicted"/>
<name>A0A0F4YMT8_RASE3</name>
<dbReference type="EMBL" id="LASV01000350">
    <property type="protein sequence ID" value="KKA19415.1"/>
    <property type="molecule type" value="Genomic_DNA"/>
</dbReference>
<feature type="region of interest" description="Disordered" evidence="1">
    <location>
        <begin position="259"/>
        <end position="285"/>
    </location>
</feature>
<dbReference type="OrthoDB" id="4224657at2759"/>
<organism evidence="2 3">
    <name type="scientific">Rasamsonia emersonii (strain ATCC 16479 / CBS 393.64 / IMI 116815)</name>
    <dbReference type="NCBI Taxonomy" id="1408163"/>
    <lineage>
        <taxon>Eukaryota</taxon>
        <taxon>Fungi</taxon>
        <taxon>Dikarya</taxon>
        <taxon>Ascomycota</taxon>
        <taxon>Pezizomycotina</taxon>
        <taxon>Eurotiomycetes</taxon>
        <taxon>Eurotiomycetidae</taxon>
        <taxon>Eurotiales</taxon>
        <taxon>Trichocomaceae</taxon>
        <taxon>Rasamsonia</taxon>
    </lineage>
</organism>
<feature type="compositionally biased region" description="Low complexity" evidence="1">
    <location>
        <begin position="117"/>
        <end position="130"/>
    </location>
</feature>
<evidence type="ECO:0000313" key="3">
    <source>
        <dbReference type="Proteomes" id="UP000053958"/>
    </source>
</evidence>
<dbReference type="GeneID" id="25318892"/>
<reference evidence="2 3" key="1">
    <citation type="submission" date="2015-04" db="EMBL/GenBank/DDBJ databases">
        <authorList>
            <person name="Heijne W.H."/>
            <person name="Fedorova N.D."/>
            <person name="Nierman W.C."/>
            <person name="Vollebregt A.W."/>
            <person name="Zhao Z."/>
            <person name="Wu L."/>
            <person name="Kumar M."/>
            <person name="Stam H."/>
            <person name="van den Berg M.A."/>
            <person name="Pel H.J."/>
        </authorList>
    </citation>
    <scope>NUCLEOTIDE SEQUENCE [LARGE SCALE GENOMIC DNA]</scope>
    <source>
        <strain evidence="2 3">CBS 393.64</strain>
    </source>
</reference>
<feature type="compositionally biased region" description="Polar residues" evidence="1">
    <location>
        <begin position="272"/>
        <end position="283"/>
    </location>
</feature>
<feature type="region of interest" description="Disordered" evidence="1">
    <location>
        <begin position="117"/>
        <end position="144"/>
    </location>
</feature>
<dbReference type="RefSeq" id="XP_013326027.1">
    <property type="nucleotide sequence ID" value="XM_013470573.1"/>
</dbReference>
<evidence type="ECO:0000313" key="2">
    <source>
        <dbReference type="EMBL" id="KKA19415.1"/>
    </source>
</evidence>
<protein>
    <submittedName>
        <fullName evidence="2">Uncharacterized protein</fullName>
    </submittedName>
</protein>
<accession>A0A0F4YMT8</accession>